<comment type="catalytic activity">
    <reaction evidence="9">
        <text>a D-hexose + ATP = a D-hexose 6-phosphate + ADP + H(+)</text>
        <dbReference type="Rhea" id="RHEA:22740"/>
        <dbReference type="ChEBI" id="CHEBI:4194"/>
        <dbReference type="ChEBI" id="CHEBI:15378"/>
        <dbReference type="ChEBI" id="CHEBI:30616"/>
        <dbReference type="ChEBI" id="CHEBI:229467"/>
        <dbReference type="ChEBI" id="CHEBI:456216"/>
        <dbReference type="EC" id="2.7.1.1"/>
    </reaction>
    <physiologicalReaction direction="left-to-right" evidence="9">
        <dbReference type="Rhea" id="RHEA:22741"/>
    </physiologicalReaction>
</comment>
<dbReference type="FunFam" id="3.30.420.40:FF:000095">
    <property type="entry name" value="Phosphotransferase"/>
    <property type="match status" value="1"/>
</dbReference>
<dbReference type="GO" id="GO:0008865">
    <property type="term" value="F:fructokinase activity"/>
    <property type="evidence" value="ECO:0007669"/>
    <property type="project" value="TreeGrafter"/>
</dbReference>
<dbReference type="GO" id="GO:0001678">
    <property type="term" value="P:intracellular glucose homeostasis"/>
    <property type="evidence" value="ECO:0007669"/>
    <property type="project" value="InterPro"/>
</dbReference>
<dbReference type="InterPro" id="IPR001312">
    <property type="entry name" value="Hexokinase"/>
</dbReference>
<dbReference type="GO" id="GO:0004340">
    <property type="term" value="F:glucokinase activity"/>
    <property type="evidence" value="ECO:0007669"/>
    <property type="project" value="TreeGrafter"/>
</dbReference>
<evidence type="ECO:0000256" key="11">
    <source>
        <dbReference type="RuleBase" id="RU362007"/>
    </source>
</evidence>
<evidence type="ECO:0000256" key="6">
    <source>
        <dbReference type="ARBA" id="ARBA00022777"/>
    </source>
</evidence>
<keyword evidence="7 11" id="KW-0067">ATP-binding</keyword>
<accession>A0AAW0WUA2</accession>
<evidence type="ECO:0000259" key="13">
    <source>
        <dbReference type="Pfam" id="PF03727"/>
    </source>
</evidence>
<evidence type="ECO:0000256" key="8">
    <source>
        <dbReference type="ARBA" id="ARBA00023152"/>
    </source>
</evidence>
<comment type="caution">
    <text evidence="14">The sequence shown here is derived from an EMBL/GenBank/DDBJ whole genome shotgun (WGS) entry which is preliminary data.</text>
</comment>
<comment type="pathway">
    <text evidence="2">Carbohydrate metabolism; hexose metabolism.</text>
</comment>
<keyword evidence="6 11" id="KW-0418">Kinase</keyword>
<dbReference type="GO" id="GO:0005536">
    <property type="term" value="F:D-glucose binding"/>
    <property type="evidence" value="ECO:0007669"/>
    <property type="project" value="InterPro"/>
</dbReference>
<reference evidence="14 15" key="1">
    <citation type="journal article" date="2024" name="BMC Genomics">
        <title>Genome assembly of redclaw crayfish (Cherax quadricarinatus) provides insights into its immune adaptation and hypoxia tolerance.</title>
        <authorList>
            <person name="Liu Z."/>
            <person name="Zheng J."/>
            <person name="Li H."/>
            <person name="Fang K."/>
            <person name="Wang S."/>
            <person name="He J."/>
            <person name="Zhou D."/>
            <person name="Weng S."/>
            <person name="Chi M."/>
            <person name="Gu Z."/>
            <person name="He J."/>
            <person name="Li F."/>
            <person name="Wang M."/>
        </authorList>
    </citation>
    <scope>NUCLEOTIDE SEQUENCE [LARGE SCALE GENOMIC DNA]</scope>
    <source>
        <strain evidence="14">ZL_2023a</strain>
    </source>
</reference>
<evidence type="ECO:0000256" key="7">
    <source>
        <dbReference type="ARBA" id="ARBA00022840"/>
    </source>
</evidence>
<evidence type="ECO:0000313" key="15">
    <source>
        <dbReference type="Proteomes" id="UP001445076"/>
    </source>
</evidence>
<comment type="pathway">
    <text evidence="1">Carbohydrate degradation; glycolysis; D-glyceraldehyde 3-phosphate and glycerone phosphate from D-glucose: step 1/4.</text>
</comment>
<dbReference type="SUPFAM" id="SSF53067">
    <property type="entry name" value="Actin-like ATPase domain"/>
    <property type="match status" value="2"/>
</dbReference>
<keyword evidence="15" id="KW-1185">Reference proteome</keyword>
<evidence type="ECO:0000256" key="4">
    <source>
        <dbReference type="ARBA" id="ARBA00022679"/>
    </source>
</evidence>
<dbReference type="EC" id="2.7.1.-" evidence="11"/>
<comment type="catalytic activity">
    <reaction evidence="10">
        <text>D-glucose + ATP = D-glucose 6-phosphate + ADP + H(+)</text>
        <dbReference type="Rhea" id="RHEA:17825"/>
        <dbReference type="ChEBI" id="CHEBI:4167"/>
        <dbReference type="ChEBI" id="CHEBI:15378"/>
        <dbReference type="ChEBI" id="CHEBI:30616"/>
        <dbReference type="ChEBI" id="CHEBI:61548"/>
        <dbReference type="ChEBI" id="CHEBI:456216"/>
        <dbReference type="EC" id="2.7.1.1"/>
    </reaction>
    <physiologicalReaction direction="left-to-right" evidence="10">
        <dbReference type="Rhea" id="RHEA:17826"/>
    </physiologicalReaction>
</comment>
<evidence type="ECO:0000313" key="14">
    <source>
        <dbReference type="EMBL" id="KAK8731484.1"/>
    </source>
</evidence>
<evidence type="ECO:0000256" key="3">
    <source>
        <dbReference type="ARBA" id="ARBA00009225"/>
    </source>
</evidence>
<dbReference type="PROSITE" id="PS51748">
    <property type="entry name" value="HEXOKINASE_2"/>
    <property type="match status" value="1"/>
</dbReference>
<evidence type="ECO:0000259" key="12">
    <source>
        <dbReference type="Pfam" id="PF00349"/>
    </source>
</evidence>
<evidence type="ECO:0000256" key="10">
    <source>
        <dbReference type="ARBA" id="ARBA00048160"/>
    </source>
</evidence>
<dbReference type="GO" id="GO:0005739">
    <property type="term" value="C:mitochondrion"/>
    <property type="evidence" value="ECO:0007669"/>
    <property type="project" value="TreeGrafter"/>
</dbReference>
<keyword evidence="8 11" id="KW-0324">Glycolysis</keyword>
<dbReference type="InterPro" id="IPR043129">
    <property type="entry name" value="ATPase_NBD"/>
</dbReference>
<evidence type="ECO:0000256" key="1">
    <source>
        <dbReference type="ARBA" id="ARBA00004888"/>
    </source>
</evidence>
<organism evidence="14 15">
    <name type="scientific">Cherax quadricarinatus</name>
    <name type="common">Australian red claw crayfish</name>
    <dbReference type="NCBI Taxonomy" id="27406"/>
    <lineage>
        <taxon>Eukaryota</taxon>
        <taxon>Metazoa</taxon>
        <taxon>Ecdysozoa</taxon>
        <taxon>Arthropoda</taxon>
        <taxon>Crustacea</taxon>
        <taxon>Multicrustacea</taxon>
        <taxon>Malacostraca</taxon>
        <taxon>Eumalacostraca</taxon>
        <taxon>Eucarida</taxon>
        <taxon>Decapoda</taxon>
        <taxon>Pleocyemata</taxon>
        <taxon>Astacidea</taxon>
        <taxon>Parastacoidea</taxon>
        <taxon>Parastacidae</taxon>
        <taxon>Cherax</taxon>
    </lineage>
</organism>
<dbReference type="EMBL" id="JARKIK010000061">
    <property type="protein sequence ID" value="KAK8731484.1"/>
    <property type="molecule type" value="Genomic_DNA"/>
</dbReference>
<dbReference type="PANTHER" id="PTHR19443">
    <property type="entry name" value="HEXOKINASE"/>
    <property type="match status" value="1"/>
</dbReference>
<comment type="similarity">
    <text evidence="3 11">Belongs to the hexokinase family.</text>
</comment>
<dbReference type="InterPro" id="IPR022672">
    <property type="entry name" value="Hexokinase_N"/>
</dbReference>
<dbReference type="InterPro" id="IPR022673">
    <property type="entry name" value="Hexokinase_C"/>
</dbReference>
<dbReference type="PRINTS" id="PR00475">
    <property type="entry name" value="HEXOKINASE"/>
</dbReference>
<dbReference type="Proteomes" id="UP001445076">
    <property type="component" value="Unassembled WGS sequence"/>
</dbReference>
<sequence>RVNIDVVLSRSLVKRKATLYLELRQPLSGSQVKMTAVSPTTRPKLTLSNPELERKVMECLSPLVLTEDQQQKVREVFLDEMRLGLAANPERTSSLLMENTFIPELPDGTENGEYLALDLGGTHFRVIYVRMKNGRFSEEVVDYFHVPSEKRLGPGQDLFEFLADCIAEFVQKRNLGGRNFQLGFTFSFPMTQKSLDVGILVSWTKSFNCPGVVGEDAVKMLNDAIHKRKDLDITVKAILNDTTGTLVMGAYMDKRCALAMILGTGCNGCYIEKVERIEKWLGKHLESEMIVDIEWGAFGDNGVLDFIKTDWDRAVDDQSLLVHSYTFEKYFAGKYLGDLYREILLTLTKKGLMCGGKIGNLHTHGAITTTSVSRIESDTFKGLLEETKMVLNDVKLNHDDDDLHIAQYVAGIISYRGITLVSLITGILLERMQRNHCTVAIDGSLFKHHPRFRPLMEKLISEFAPGRSFDLRLAHDGSGKGAALAAAIAERLEQKRSLTNSN</sequence>
<dbReference type="GO" id="GO:0005524">
    <property type="term" value="F:ATP binding"/>
    <property type="evidence" value="ECO:0007669"/>
    <property type="project" value="UniProtKB-UniRule"/>
</dbReference>
<dbReference type="InterPro" id="IPR019807">
    <property type="entry name" value="Hexokinase_BS"/>
</dbReference>
<dbReference type="Gene3D" id="3.40.367.20">
    <property type="match status" value="1"/>
</dbReference>
<protein>
    <recommendedName>
        <fullName evidence="11">Phosphotransferase</fullName>
        <ecNumber evidence="11">2.7.1.-</ecNumber>
    </recommendedName>
</protein>
<dbReference type="Gene3D" id="3.30.420.40">
    <property type="match status" value="1"/>
</dbReference>
<keyword evidence="4 11" id="KW-0808">Transferase</keyword>
<dbReference type="GO" id="GO:0005829">
    <property type="term" value="C:cytosol"/>
    <property type="evidence" value="ECO:0007669"/>
    <property type="project" value="TreeGrafter"/>
</dbReference>
<gene>
    <name evidence="14" type="ORF">OTU49_007625</name>
</gene>
<feature type="domain" description="Hexokinase N-terminal" evidence="12">
    <location>
        <begin position="56"/>
        <end position="251"/>
    </location>
</feature>
<proteinExistence type="inferred from homology"/>
<name>A0AAW0WUA2_CHEQU</name>
<dbReference type="Pfam" id="PF00349">
    <property type="entry name" value="Hexokinase_1"/>
    <property type="match status" value="1"/>
</dbReference>
<evidence type="ECO:0000256" key="2">
    <source>
        <dbReference type="ARBA" id="ARBA00005028"/>
    </source>
</evidence>
<dbReference type="GO" id="GO:0006006">
    <property type="term" value="P:glucose metabolic process"/>
    <property type="evidence" value="ECO:0007669"/>
    <property type="project" value="TreeGrafter"/>
</dbReference>
<dbReference type="Pfam" id="PF03727">
    <property type="entry name" value="Hexokinase_2"/>
    <property type="match status" value="1"/>
</dbReference>
<dbReference type="PANTHER" id="PTHR19443:SF54">
    <property type="entry name" value="PHOSPHOTRANSFERASE"/>
    <property type="match status" value="1"/>
</dbReference>
<dbReference type="AlphaFoldDB" id="A0AAW0WUA2"/>
<keyword evidence="5 11" id="KW-0547">Nucleotide-binding</keyword>
<feature type="non-terminal residue" evidence="14">
    <location>
        <position position="1"/>
    </location>
</feature>
<evidence type="ECO:0000256" key="9">
    <source>
        <dbReference type="ARBA" id="ARBA00044613"/>
    </source>
</evidence>
<feature type="domain" description="Hexokinase C-terminal" evidence="13">
    <location>
        <begin position="258"/>
        <end position="488"/>
    </location>
</feature>
<dbReference type="FunFam" id="3.40.367.20:FF:000020">
    <property type="entry name" value="Hexokinase-1"/>
    <property type="match status" value="1"/>
</dbReference>
<dbReference type="PROSITE" id="PS00378">
    <property type="entry name" value="HEXOKINASE_1"/>
    <property type="match status" value="1"/>
</dbReference>
<evidence type="ECO:0000256" key="5">
    <source>
        <dbReference type="ARBA" id="ARBA00022741"/>
    </source>
</evidence>
<dbReference type="GO" id="GO:0006096">
    <property type="term" value="P:glycolytic process"/>
    <property type="evidence" value="ECO:0007669"/>
    <property type="project" value="UniProtKB-KW"/>
</dbReference>